<reference evidence="13" key="1">
    <citation type="submission" date="2016-06" db="EMBL/GenBank/DDBJ databases">
        <authorList>
            <person name="Cuomo C."/>
            <person name="Litvintseva A."/>
            <person name="Heitman J."/>
            <person name="Chen Y."/>
            <person name="Sun S."/>
            <person name="Springer D."/>
            <person name="Dromer F."/>
            <person name="Young S."/>
            <person name="Zeng Q."/>
            <person name="Chapman S."/>
            <person name="Gujja S."/>
            <person name="Saif S."/>
            <person name="Birren B."/>
        </authorList>
    </citation>
    <scope>NUCLEOTIDE SEQUENCE</scope>
    <source>
        <strain evidence="13">CBS 7841</strain>
    </source>
</reference>
<evidence type="ECO:0000256" key="4">
    <source>
        <dbReference type="ARBA" id="ARBA00015368"/>
    </source>
</evidence>
<protein>
    <recommendedName>
        <fullName evidence="4">Cytochrome c oxidase assembly protein COX16, mitochondrial</fullName>
    </recommendedName>
    <alternativeName>
        <fullName evidence="5">Cytochrome c oxidase assembly protein cox16, mitochondrial</fullName>
    </alternativeName>
</protein>
<evidence type="ECO:0000256" key="12">
    <source>
        <dbReference type="SAM" id="Phobius"/>
    </source>
</evidence>
<sequence>MPFPSRRLSSPNPLFEKARKHPFAFFGLPFMFIIVSSSFALTHFTQTKYDYQESKVKSMSMEEELGMMSGRRKVDLREEYYRLNNPTGEDHSLTLPPSGKKKFSMTPTSTDDYEPIRVPRPEGVPQWGSARAGEEAPIKGSRKEDRWV</sequence>
<evidence type="ECO:0000256" key="2">
    <source>
        <dbReference type="ARBA" id="ARBA00004434"/>
    </source>
</evidence>
<keyword evidence="8 12" id="KW-1133">Transmembrane helix</keyword>
<dbReference type="VEuPathDB" id="FungiDB:L203_04730"/>
<dbReference type="OrthoDB" id="5516033at2759"/>
<gene>
    <name evidence="13" type="ORF">L203_102925</name>
</gene>
<keyword evidence="10 12" id="KW-0472">Membrane</keyword>
<keyword evidence="6 12" id="KW-0812">Transmembrane</keyword>
<evidence type="ECO:0000256" key="10">
    <source>
        <dbReference type="ARBA" id="ARBA00023136"/>
    </source>
</evidence>
<reference evidence="13" key="2">
    <citation type="journal article" date="2022" name="Elife">
        <title>Obligate sexual reproduction of a homothallic fungus closely related to the Cryptococcus pathogenic species complex.</title>
        <authorList>
            <person name="Passer A.R."/>
            <person name="Clancey S.A."/>
            <person name="Shea T."/>
            <person name="David-Palma M."/>
            <person name="Averette A.F."/>
            <person name="Boekhout T."/>
            <person name="Porcel B.M."/>
            <person name="Nowrousian M."/>
            <person name="Cuomo C.A."/>
            <person name="Sun S."/>
            <person name="Heitman J."/>
            <person name="Coelho M.A."/>
        </authorList>
    </citation>
    <scope>NUCLEOTIDE SEQUENCE</scope>
    <source>
        <strain evidence="13">CBS 7841</strain>
    </source>
</reference>
<dbReference type="PANTHER" id="PTHR17130:SF14">
    <property type="entry name" value="CYTOCHROME C OXIDASE ASSEMBLY PROTEIN COX16 HOMOLOG, MITOCHONDRIAL"/>
    <property type="match status" value="1"/>
</dbReference>
<dbReference type="RefSeq" id="XP_066068430.1">
    <property type="nucleotide sequence ID" value="XM_066212333.1"/>
</dbReference>
<name>A0A1E3IB40_9TREE</name>
<dbReference type="Proteomes" id="UP000094043">
    <property type="component" value="Chromosome 3"/>
</dbReference>
<evidence type="ECO:0000256" key="1">
    <source>
        <dbReference type="ARBA" id="ARBA00002490"/>
    </source>
</evidence>
<reference evidence="13" key="3">
    <citation type="submission" date="2024-01" db="EMBL/GenBank/DDBJ databases">
        <authorList>
            <person name="Coelho M.A."/>
            <person name="David-Palma M."/>
            <person name="Shea T."/>
            <person name="Sun S."/>
            <person name="Cuomo C.A."/>
            <person name="Heitman J."/>
        </authorList>
    </citation>
    <scope>NUCLEOTIDE SEQUENCE</scope>
    <source>
        <strain evidence="13">CBS 7841</strain>
    </source>
</reference>
<evidence type="ECO:0000256" key="6">
    <source>
        <dbReference type="ARBA" id="ARBA00022692"/>
    </source>
</evidence>
<evidence type="ECO:0000256" key="11">
    <source>
        <dbReference type="SAM" id="MobiDB-lite"/>
    </source>
</evidence>
<evidence type="ECO:0000256" key="7">
    <source>
        <dbReference type="ARBA" id="ARBA00022792"/>
    </source>
</evidence>
<dbReference type="AlphaFoldDB" id="A0A1E3IB40"/>
<comment type="subcellular location">
    <subcellularLocation>
        <location evidence="2">Mitochondrion inner membrane</location>
        <topology evidence="2">Single-pass membrane protein</topology>
    </subcellularLocation>
</comment>
<keyword evidence="9" id="KW-0496">Mitochondrion</keyword>
<comment type="similarity">
    <text evidence="3">Belongs to the COX16 family.</text>
</comment>
<organism evidence="13 14">
    <name type="scientific">Cryptococcus depauperatus CBS 7841</name>
    <dbReference type="NCBI Taxonomy" id="1295531"/>
    <lineage>
        <taxon>Eukaryota</taxon>
        <taxon>Fungi</taxon>
        <taxon>Dikarya</taxon>
        <taxon>Basidiomycota</taxon>
        <taxon>Agaricomycotina</taxon>
        <taxon>Tremellomycetes</taxon>
        <taxon>Tremellales</taxon>
        <taxon>Cryptococcaceae</taxon>
        <taxon>Cryptococcus</taxon>
    </lineage>
</organism>
<evidence type="ECO:0000313" key="13">
    <source>
        <dbReference type="EMBL" id="WVN87730.1"/>
    </source>
</evidence>
<evidence type="ECO:0000256" key="5">
    <source>
        <dbReference type="ARBA" id="ARBA00019222"/>
    </source>
</evidence>
<dbReference type="GO" id="GO:0033617">
    <property type="term" value="P:mitochondrial respiratory chain complex IV assembly"/>
    <property type="evidence" value="ECO:0007669"/>
    <property type="project" value="TreeGrafter"/>
</dbReference>
<dbReference type="EMBL" id="CP143786">
    <property type="protein sequence ID" value="WVN87730.1"/>
    <property type="molecule type" value="Genomic_DNA"/>
</dbReference>
<dbReference type="PANTHER" id="PTHR17130">
    <property type="entry name" value="MITOCHONDRIAL OUTER MEMBRANE PROTEIN 25"/>
    <property type="match status" value="1"/>
</dbReference>
<dbReference type="GO" id="GO:0005743">
    <property type="term" value="C:mitochondrial inner membrane"/>
    <property type="evidence" value="ECO:0007669"/>
    <property type="project" value="UniProtKB-SubCell"/>
</dbReference>
<accession>A0A1E3IB40</accession>
<feature type="compositionally biased region" description="Basic and acidic residues" evidence="11">
    <location>
        <begin position="132"/>
        <end position="148"/>
    </location>
</feature>
<feature type="region of interest" description="Disordered" evidence="11">
    <location>
        <begin position="83"/>
        <end position="148"/>
    </location>
</feature>
<comment type="function">
    <text evidence="1">Required for the assembly of the mitochondrial respiratory chain complex IV (CIV), also known as cytochrome c oxidase. May participate in merging the COX1 and COX2 assembly lines.</text>
</comment>
<evidence type="ECO:0000313" key="14">
    <source>
        <dbReference type="Proteomes" id="UP000094043"/>
    </source>
</evidence>
<dbReference type="GeneID" id="91087136"/>
<dbReference type="Pfam" id="PF14138">
    <property type="entry name" value="COX16"/>
    <property type="match status" value="1"/>
</dbReference>
<dbReference type="InterPro" id="IPR020164">
    <property type="entry name" value="Cyt_c_Oxase_assmbl_COX16"/>
</dbReference>
<proteinExistence type="inferred from homology"/>
<feature type="transmembrane region" description="Helical" evidence="12">
    <location>
        <begin position="21"/>
        <end position="41"/>
    </location>
</feature>
<evidence type="ECO:0000256" key="9">
    <source>
        <dbReference type="ARBA" id="ARBA00023128"/>
    </source>
</evidence>
<keyword evidence="7" id="KW-0999">Mitochondrion inner membrane</keyword>
<evidence type="ECO:0000256" key="8">
    <source>
        <dbReference type="ARBA" id="ARBA00022989"/>
    </source>
</evidence>
<dbReference type="KEGG" id="cdep:91087136"/>
<keyword evidence="14" id="KW-1185">Reference proteome</keyword>
<evidence type="ECO:0000256" key="3">
    <source>
        <dbReference type="ARBA" id="ARBA00008370"/>
    </source>
</evidence>